<dbReference type="Proteomes" id="UP000499080">
    <property type="component" value="Unassembled WGS sequence"/>
</dbReference>
<dbReference type="Pfam" id="PF00732">
    <property type="entry name" value="GMC_oxred_N"/>
    <property type="match status" value="1"/>
</dbReference>
<dbReference type="InterPro" id="IPR000172">
    <property type="entry name" value="GMC_OxRdtase_N"/>
</dbReference>
<dbReference type="AlphaFoldDB" id="A0A4Y2T1M0"/>
<dbReference type="OrthoDB" id="269227at2759"/>
<name>A0A4Y2T1M0_ARAVE</name>
<comment type="caution">
    <text evidence="6">The sequence shown here is derived from an EMBL/GenBank/DDBJ whole genome shotgun (WGS) entry which is preliminary data.</text>
</comment>
<evidence type="ECO:0000313" key="7">
    <source>
        <dbReference type="Proteomes" id="UP000499080"/>
    </source>
</evidence>
<sequence length="104" mass="11509">MLVAITGHGPKLPEGGTYYHWRGDSCPIILYPQPGARTRLLRRLLIHAHVVPQGGRRKSVIWPCVKIVSSSSVVNALLNLRGTKKDYDDWAAQGATGWSYSEVL</sequence>
<comment type="similarity">
    <text evidence="2">Belongs to the GMC oxidoreductase family.</text>
</comment>
<accession>A0A4Y2T1M0</accession>
<dbReference type="SUPFAM" id="SSF51905">
    <property type="entry name" value="FAD/NAD(P)-binding domain"/>
    <property type="match status" value="1"/>
</dbReference>
<evidence type="ECO:0000256" key="4">
    <source>
        <dbReference type="ARBA" id="ARBA00022827"/>
    </source>
</evidence>
<evidence type="ECO:0000256" key="3">
    <source>
        <dbReference type="ARBA" id="ARBA00022630"/>
    </source>
</evidence>
<protein>
    <recommendedName>
        <fullName evidence="5">Glucose-methanol-choline oxidoreductase N-terminal domain-containing protein</fullName>
    </recommendedName>
</protein>
<dbReference type="InterPro" id="IPR012132">
    <property type="entry name" value="GMC_OxRdtase"/>
</dbReference>
<dbReference type="GO" id="GO:0050660">
    <property type="term" value="F:flavin adenine dinucleotide binding"/>
    <property type="evidence" value="ECO:0007669"/>
    <property type="project" value="InterPro"/>
</dbReference>
<comment type="cofactor">
    <cofactor evidence="1">
        <name>FAD</name>
        <dbReference type="ChEBI" id="CHEBI:57692"/>
    </cofactor>
</comment>
<organism evidence="6 7">
    <name type="scientific">Araneus ventricosus</name>
    <name type="common">Orbweaver spider</name>
    <name type="synonym">Epeira ventricosa</name>
    <dbReference type="NCBI Taxonomy" id="182803"/>
    <lineage>
        <taxon>Eukaryota</taxon>
        <taxon>Metazoa</taxon>
        <taxon>Ecdysozoa</taxon>
        <taxon>Arthropoda</taxon>
        <taxon>Chelicerata</taxon>
        <taxon>Arachnida</taxon>
        <taxon>Araneae</taxon>
        <taxon>Araneomorphae</taxon>
        <taxon>Entelegynae</taxon>
        <taxon>Araneoidea</taxon>
        <taxon>Araneidae</taxon>
        <taxon>Araneus</taxon>
    </lineage>
</organism>
<proteinExistence type="inferred from homology"/>
<gene>
    <name evidence="6" type="ORF">AVEN_228035_1</name>
</gene>
<dbReference type="PANTHER" id="PTHR11552:SF147">
    <property type="entry name" value="CHOLINE DEHYDROGENASE, MITOCHONDRIAL"/>
    <property type="match status" value="1"/>
</dbReference>
<dbReference type="PANTHER" id="PTHR11552">
    <property type="entry name" value="GLUCOSE-METHANOL-CHOLINE GMC OXIDOREDUCTASE"/>
    <property type="match status" value="1"/>
</dbReference>
<evidence type="ECO:0000259" key="5">
    <source>
        <dbReference type="Pfam" id="PF00732"/>
    </source>
</evidence>
<evidence type="ECO:0000256" key="2">
    <source>
        <dbReference type="ARBA" id="ARBA00010790"/>
    </source>
</evidence>
<keyword evidence="4" id="KW-0274">FAD</keyword>
<dbReference type="Gene3D" id="3.50.50.60">
    <property type="entry name" value="FAD/NAD(P)-binding domain"/>
    <property type="match status" value="1"/>
</dbReference>
<reference evidence="6 7" key="1">
    <citation type="journal article" date="2019" name="Sci. Rep.">
        <title>Orb-weaving spider Araneus ventricosus genome elucidates the spidroin gene catalogue.</title>
        <authorList>
            <person name="Kono N."/>
            <person name="Nakamura H."/>
            <person name="Ohtoshi R."/>
            <person name="Moran D.A.P."/>
            <person name="Shinohara A."/>
            <person name="Yoshida Y."/>
            <person name="Fujiwara M."/>
            <person name="Mori M."/>
            <person name="Tomita M."/>
            <person name="Arakawa K."/>
        </authorList>
    </citation>
    <scope>NUCLEOTIDE SEQUENCE [LARGE SCALE GENOMIC DNA]</scope>
</reference>
<feature type="domain" description="Glucose-methanol-choline oxidoreductase N-terminal" evidence="5">
    <location>
        <begin position="56"/>
        <end position="103"/>
    </location>
</feature>
<keyword evidence="7" id="KW-1185">Reference proteome</keyword>
<evidence type="ECO:0000256" key="1">
    <source>
        <dbReference type="ARBA" id="ARBA00001974"/>
    </source>
</evidence>
<evidence type="ECO:0000313" key="6">
    <source>
        <dbReference type="EMBL" id="GBN94494.1"/>
    </source>
</evidence>
<dbReference type="GO" id="GO:0016614">
    <property type="term" value="F:oxidoreductase activity, acting on CH-OH group of donors"/>
    <property type="evidence" value="ECO:0007669"/>
    <property type="project" value="InterPro"/>
</dbReference>
<dbReference type="InterPro" id="IPR036188">
    <property type="entry name" value="FAD/NAD-bd_sf"/>
</dbReference>
<keyword evidence="3" id="KW-0285">Flavoprotein</keyword>
<dbReference type="EMBL" id="BGPR01025527">
    <property type="protein sequence ID" value="GBN94494.1"/>
    <property type="molecule type" value="Genomic_DNA"/>
</dbReference>